<sequence>MRVPCHAPANLHVCREARREALRHHGLAFGMYRQPGTIFFNPDSDILYFGYREGFGASEAQFRTAMSLCCPEDLARVRRLALNEAVFRVGCKYVHSLTADVLELVRLRMPALEELVFIPAIWAGADDMAYSSYDADLLLVDMGAAKQAIEMAWQIKTAMRDFSTSVHYPLHQALQLAPIQSPHLHL</sequence>
<evidence type="ECO:0000313" key="2">
    <source>
        <dbReference type="EMBL" id="CAI4218001.1"/>
    </source>
</evidence>
<feature type="domain" description="2EXR" evidence="1">
    <location>
        <begin position="4"/>
        <end position="47"/>
    </location>
</feature>
<organism evidence="2 3">
    <name type="scientific">Parascedosporium putredinis</name>
    <dbReference type="NCBI Taxonomy" id="1442378"/>
    <lineage>
        <taxon>Eukaryota</taxon>
        <taxon>Fungi</taxon>
        <taxon>Dikarya</taxon>
        <taxon>Ascomycota</taxon>
        <taxon>Pezizomycotina</taxon>
        <taxon>Sordariomycetes</taxon>
        <taxon>Hypocreomycetidae</taxon>
        <taxon>Microascales</taxon>
        <taxon>Microascaceae</taxon>
        <taxon>Parascedosporium</taxon>
    </lineage>
</organism>
<reference evidence="2" key="1">
    <citation type="submission" date="2022-11" db="EMBL/GenBank/DDBJ databases">
        <authorList>
            <person name="Scott C."/>
            <person name="Bruce N."/>
        </authorList>
    </citation>
    <scope>NUCLEOTIDE SEQUENCE</scope>
</reference>
<name>A0A9P1H8P6_9PEZI</name>
<dbReference type="EMBL" id="CALLCH030000017">
    <property type="protein sequence ID" value="CAI4218001.1"/>
    <property type="molecule type" value="Genomic_DNA"/>
</dbReference>
<dbReference type="AlphaFoldDB" id="A0A9P1H8P6"/>
<dbReference type="OrthoDB" id="5215322at2759"/>
<proteinExistence type="predicted"/>
<evidence type="ECO:0000259" key="1">
    <source>
        <dbReference type="Pfam" id="PF20150"/>
    </source>
</evidence>
<evidence type="ECO:0000313" key="3">
    <source>
        <dbReference type="Proteomes" id="UP000838763"/>
    </source>
</evidence>
<gene>
    <name evidence="2" type="ORF">PPNO1_LOCUS7597</name>
</gene>
<keyword evidence="3" id="KW-1185">Reference proteome</keyword>
<dbReference type="Proteomes" id="UP000838763">
    <property type="component" value="Unassembled WGS sequence"/>
</dbReference>
<comment type="caution">
    <text evidence="2">The sequence shown here is derived from an EMBL/GenBank/DDBJ whole genome shotgun (WGS) entry which is preliminary data.</text>
</comment>
<dbReference type="InterPro" id="IPR045518">
    <property type="entry name" value="2EXR"/>
</dbReference>
<dbReference type="Pfam" id="PF20150">
    <property type="entry name" value="2EXR"/>
    <property type="match status" value="1"/>
</dbReference>
<accession>A0A9P1H8P6</accession>
<protein>
    <recommendedName>
        <fullName evidence="1">2EXR domain-containing protein</fullName>
    </recommendedName>
</protein>